<name>A0A7R9BLC0_9CRUS</name>
<evidence type="ECO:0000256" key="6">
    <source>
        <dbReference type="ARBA" id="ARBA00022902"/>
    </source>
</evidence>
<feature type="compositionally biased region" description="Basic and acidic residues" evidence="12">
    <location>
        <begin position="513"/>
        <end position="534"/>
    </location>
</feature>
<feature type="compositionally biased region" description="Polar residues" evidence="12">
    <location>
        <begin position="1443"/>
        <end position="1475"/>
    </location>
</feature>
<keyword evidence="9" id="KW-0009">Actin-binding</keyword>
<dbReference type="Gene3D" id="2.30.42.10">
    <property type="match status" value="1"/>
</dbReference>
<keyword evidence="6" id="KW-0524">Neurogenesis</keyword>
<evidence type="ECO:0000256" key="9">
    <source>
        <dbReference type="ARBA" id="ARBA00023203"/>
    </source>
</evidence>
<dbReference type="PANTHER" id="PTHR16154">
    <property type="entry name" value="NEURABIN"/>
    <property type="match status" value="1"/>
</dbReference>
<evidence type="ECO:0000313" key="16">
    <source>
        <dbReference type="Proteomes" id="UP000678499"/>
    </source>
</evidence>
<keyword evidence="16" id="KW-1185">Reference proteome</keyword>
<evidence type="ECO:0000256" key="11">
    <source>
        <dbReference type="ARBA" id="ARBA00034103"/>
    </source>
</evidence>
<evidence type="ECO:0000256" key="7">
    <source>
        <dbReference type="ARBA" id="ARBA00023018"/>
    </source>
</evidence>
<dbReference type="GO" id="GO:0031175">
    <property type="term" value="P:neuron projection development"/>
    <property type="evidence" value="ECO:0007669"/>
    <property type="project" value="TreeGrafter"/>
</dbReference>
<dbReference type="GO" id="GO:0030425">
    <property type="term" value="C:dendrite"/>
    <property type="evidence" value="ECO:0007669"/>
    <property type="project" value="TreeGrafter"/>
</dbReference>
<feature type="region of interest" description="Disordered" evidence="12">
    <location>
        <begin position="573"/>
        <end position="598"/>
    </location>
</feature>
<feature type="domain" description="SAM" evidence="13">
    <location>
        <begin position="1488"/>
        <end position="1533"/>
    </location>
</feature>
<dbReference type="GO" id="GO:0005737">
    <property type="term" value="C:cytoplasm"/>
    <property type="evidence" value="ECO:0007669"/>
    <property type="project" value="TreeGrafter"/>
</dbReference>
<keyword evidence="3" id="KW-0963">Cytoplasm</keyword>
<evidence type="ECO:0000256" key="5">
    <source>
        <dbReference type="ARBA" id="ARBA00022782"/>
    </source>
</evidence>
<dbReference type="Pfam" id="PF17817">
    <property type="entry name" value="PDZ_5"/>
    <property type="match status" value="1"/>
</dbReference>
<feature type="compositionally biased region" description="Low complexity" evidence="12">
    <location>
        <begin position="487"/>
        <end position="498"/>
    </location>
</feature>
<evidence type="ECO:0000256" key="4">
    <source>
        <dbReference type="ARBA" id="ARBA00022553"/>
    </source>
</evidence>
<sequence>MAGVRAEIVAASKCSPGHKWRTDQPSRSYSFHAERCGMTVDGFGRAFVQERFDGNLSGKPSRKVTELAHQLSDSRRKSDPGRDPDRKMADQCLPNVPAKPVVQTTAGSPTRSISARPRTSFSKLNDVAPSPVPSPAPRSLPTKPEVPAKKPEILKKPEVVSNAPRINSKEVIEKHKNWSCHFSTQRKAVSPEKKPAAVVATAPVALERRVVSTLHFPVPSFAERTVAKQDATEPEAVRKEWDLSKSNSVGMLICQTNGERTYSESSEELGDSRIEKCSSDPQLLEAVNTVALERFQMVSRSSPGSSEKLREDFNRSLPFKNSTDELPVQIPRSSSSPREPSPEHTTNLQGICLPRENSDDGTSATNFFDDSLVQSMQSCSSSLSASSSTASIMYKATTENVTKDRGDLPSRSSPEAPSICKPRAEVSPHKKVESDAVFREDSFNKIADHSSTPKNRESPIQKLLESSPEPTRSVEGSPDMRFLEAVTPPRSRTISPTSRIRENSPSPVVDSLSKTEKLTTDPEHLKIERAKQEDVDGGSLLRSTPVTPRVSPVIEDYDVTVKSAMELCNEPTVIELSSLEPERGETKPSDSEDFSGIDVSPGEIIESVFDDSPVQNHTNKDSIRLPKAPIAPAEEDFGDFDDEIPEPLLKELPPIPQDEIGVDPMTDDEQHQFLSQQFDSFNSDSNDESWPPEEAEIHWCDNGGFFVEVEGLISTEEATAEEDEAIPVKSPIKLRFSTGPIRVYAAFSVSEYDRKNDTLDPLGAQAEYELEKRIEKMDVFPVEFFKGAEGLGISIIGMGVGADGGVEKLGIFVKSITKGGAADKDGKIQVNDQIIEVDGRSLVGVTQAYAASVLRNTKGLVKFMIARDKEGENGEVATLIRQSVEADRLAREREMAETKDDFSFQERRLAAEGASAEPHVDTNLDNGDVVSASPSPLAEDDNALKTPVVHLDDKDPEEKLKQLQKKYWRAKRVLKEREREWTKVVKQQHDDYWHMINYLSEQMTKLTSALGDVEKTTGLQLRLPSPSDISPIIEETRAKSEQDPMLAPLDELDLSDLETLPSDVDDEEAIEKAKKELDEAVPKTTLLDVSAARQKADLAARALVSRVLPSLQALKMNLESQYGGFDGGRMWPHNQVDPRYHQHPVPDKARNPQYWNVPAASRSIHGRAPASRQTLVPPIASQGSAWSPIPSPPNCGPVCPGWQLEGPAFDGWRVRDRPHQQASKLRRDHIRSSGEQVPVEFRQLPRVVAPQHHAPRPTYPPPNQSSFRGVPAGRADHNYDETLSSVSAEMESGKEQLAHVPQQMYAGDQTAIQPNPLAPLRDTRSGLLPSGTFEGPPSRTGSLQRYQKAPEQSYGVQTLPHSGHQQRFTQQFVGAAPVHVSADNVANYQWPRHPHIPNVTSATHVPLMPHSNLEAELLRRTDEFRASANRGPMQQLRMEPSYESRSATHSPTAAESPENESSQSHSGPPSQTQQRYPTVWQPGFVMEWSKEQVSQWLLAIGLDNLKSLFLENGINGNVLFAMNSDYMRSIGISSEDRARLKKRVKELKVREEKQRKILEKEFRNRDKVLKKAEKDRTEKVSRRPKFQ</sequence>
<dbReference type="InterPro" id="IPR001478">
    <property type="entry name" value="PDZ"/>
</dbReference>
<dbReference type="EMBL" id="OA882711">
    <property type="protein sequence ID" value="CAD7276653.1"/>
    <property type="molecule type" value="Genomic_DNA"/>
</dbReference>
<dbReference type="PANTHER" id="PTHR16154:SF6">
    <property type="entry name" value="SPINOPHILIN, ISOFORM J"/>
    <property type="match status" value="1"/>
</dbReference>
<feature type="region of interest" description="Disordered" evidence="12">
    <location>
        <begin position="53"/>
        <end position="149"/>
    </location>
</feature>
<feature type="region of interest" description="Disordered" evidence="12">
    <location>
        <begin position="401"/>
        <end position="547"/>
    </location>
</feature>
<dbReference type="FunFam" id="2.30.42.10:FF:000010">
    <property type="entry name" value="Neurabin-1 isoform 1"/>
    <property type="match status" value="1"/>
</dbReference>
<evidence type="ECO:0000259" key="13">
    <source>
        <dbReference type="PROSITE" id="PS50105"/>
    </source>
</evidence>
<keyword evidence="8" id="KW-0175">Coiled coil</keyword>
<feature type="region of interest" description="Disordered" evidence="12">
    <location>
        <begin position="611"/>
        <end position="635"/>
    </location>
</feature>
<dbReference type="GO" id="GO:0019722">
    <property type="term" value="P:calcium-mediated signaling"/>
    <property type="evidence" value="ECO:0007669"/>
    <property type="project" value="TreeGrafter"/>
</dbReference>
<dbReference type="Gene3D" id="1.10.150.50">
    <property type="entry name" value="Transcription Factor, Ets-1"/>
    <property type="match status" value="1"/>
</dbReference>
<dbReference type="GO" id="GO:0014069">
    <property type="term" value="C:postsynaptic density"/>
    <property type="evidence" value="ECO:0007669"/>
    <property type="project" value="TreeGrafter"/>
</dbReference>
<evidence type="ECO:0008006" key="17">
    <source>
        <dbReference type="Google" id="ProtNLM"/>
    </source>
</evidence>
<dbReference type="InterPro" id="IPR040645">
    <property type="entry name" value="Neurabin-1/2_PDZ"/>
</dbReference>
<evidence type="ECO:0000259" key="14">
    <source>
        <dbReference type="PROSITE" id="PS50106"/>
    </source>
</evidence>
<accession>A0A7R9BLC0</accession>
<keyword evidence="5" id="KW-0221">Differentiation</keyword>
<dbReference type="CDD" id="cd06790">
    <property type="entry name" value="PDZ_neurabin-like"/>
    <property type="match status" value="1"/>
</dbReference>
<feature type="region of interest" description="Disordered" evidence="12">
    <location>
        <begin position="1426"/>
        <end position="1475"/>
    </location>
</feature>
<dbReference type="Pfam" id="PF00595">
    <property type="entry name" value="PDZ"/>
    <property type="match status" value="1"/>
</dbReference>
<keyword evidence="2" id="KW-0217">Developmental protein</keyword>
<feature type="compositionally biased region" description="Basic and acidic residues" evidence="12">
    <location>
        <begin position="72"/>
        <end position="89"/>
    </location>
</feature>
<comment type="subcellular location">
    <subcellularLocation>
        <location evidence="1">Cytoplasm</location>
        <location evidence="1">Cytoskeleton</location>
    </subcellularLocation>
    <subcellularLocation>
        <location evidence="11">Synapse</location>
    </subcellularLocation>
</comment>
<dbReference type="SUPFAM" id="SSF47769">
    <property type="entry name" value="SAM/Pointed domain"/>
    <property type="match status" value="1"/>
</dbReference>
<dbReference type="InterPro" id="IPR001660">
    <property type="entry name" value="SAM"/>
</dbReference>
<evidence type="ECO:0000256" key="2">
    <source>
        <dbReference type="ARBA" id="ARBA00022473"/>
    </source>
</evidence>
<keyword evidence="10" id="KW-0206">Cytoskeleton</keyword>
<organism evidence="15">
    <name type="scientific">Notodromas monacha</name>
    <dbReference type="NCBI Taxonomy" id="399045"/>
    <lineage>
        <taxon>Eukaryota</taxon>
        <taxon>Metazoa</taxon>
        <taxon>Ecdysozoa</taxon>
        <taxon>Arthropoda</taxon>
        <taxon>Crustacea</taxon>
        <taxon>Oligostraca</taxon>
        <taxon>Ostracoda</taxon>
        <taxon>Podocopa</taxon>
        <taxon>Podocopida</taxon>
        <taxon>Cypridocopina</taxon>
        <taxon>Cypridoidea</taxon>
        <taxon>Cyprididae</taxon>
        <taxon>Notodromas</taxon>
    </lineage>
</organism>
<dbReference type="GO" id="GO:0015629">
    <property type="term" value="C:actin cytoskeleton"/>
    <property type="evidence" value="ECO:0007669"/>
    <property type="project" value="TreeGrafter"/>
</dbReference>
<evidence type="ECO:0000256" key="10">
    <source>
        <dbReference type="ARBA" id="ARBA00023212"/>
    </source>
</evidence>
<dbReference type="GO" id="GO:0007015">
    <property type="term" value="P:actin filament organization"/>
    <property type="evidence" value="ECO:0007669"/>
    <property type="project" value="TreeGrafter"/>
</dbReference>
<proteinExistence type="predicted"/>
<reference evidence="15" key="1">
    <citation type="submission" date="2020-11" db="EMBL/GenBank/DDBJ databases">
        <authorList>
            <person name="Tran Van P."/>
        </authorList>
    </citation>
    <scope>NUCLEOTIDE SEQUENCE</scope>
</reference>
<dbReference type="Pfam" id="PF00536">
    <property type="entry name" value="SAM_1"/>
    <property type="match status" value="1"/>
</dbReference>
<evidence type="ECO:0000256" key="1">
    <source>
        <dbReference type="ARBA" id="ARBA00004245"/>
    </source>
</evidence>
<dbReference type="GO" id="GO:0051015">
    <property type="term" value="F:actin filament binding"/>
    <property type="evidence" value="ECO:0007669"/>
    <property type="project" value="TreeGrafter"/>
</dbReference>
<keyword evidence="7" id="KW-0770">Synapse</keyword>
<dbReference type="PROSITE" id="PS50105">
    <property type="entry name" value="SAM_DOMAIN"/>
    <property type="match status" value="1"/>
</dbReference>
<evidence type="ECO:0000256" key="8">
    <source>
        <dbReference type="ARBA" id="ARBA00023054"/>
    </source>
</evidence>
<dbReference type="OrthoDB" id="62701at2759"/>
<dbReference type="EMBL" id="CAJPEX010000674">
    <property type="protein sequence ID" value="CAG0916805.1"/>
    <property type="molecule type" value="Genomic_DNA"/>
</dbReference>
<keyword evidence="4" id="KW-0597">Phosphoprotein</keyword>
<evidence type="ECO:0000256" key="12">
    <source>
        <dbReference type="SAM" id="MobiDB-lite"/>
    </source>
</evidence>
<feature type="region of interest" description="Disordered" evidence="12">
    <location>
        <begin position="1331"/>
        <end position="1357"/>
    </location>
</feature>
<feature type="domain" description="PDZ" evidence="14">
    <location>
        <begin position="781"/>
        <end position="869"/>
    </location>
</feature>
<dbReference type="SMART" id="SM00228">
    <property type="entry name" value="PDZ"/>
    <property type="match status" value="1"/>
</dbReference>
<evidence type="ECO:0000313" key="15">
    <source>
        <dbReference type="EMBL" id="CAD7276653.1"/>
    </source>
</evidence>
<protein>
    <recommendedName>
        <fullName evidence="17">Neurabin-1</fullName>
    </recommendedName>
</protein>
<dbReference type="InterPro" id="IPR013761">
    <property type="entry name" value="SAM/pointed_sf"/>
</dbReference>
<feature type="compositionally biased region" description="Basic and acidic residues" evidence="12">
    <location>
        <begin position="580"/>
        <end position="590"/>
    </location>
</feature>
<dbReference type="InterPro" id="IPR043446">
    <property type="entry name" value="Neurabin-like"/>
</dbReference>
<gene>
    <name evidence="15" type="ORF">NMOB1V02_LOCUS4405</name>
</gene>
<dbReference type="PROSITE" id="PS50106">
    <property type="entry name" value="PDZ"/>
    <property type="match status" value="1"/>
</dbReference>
<dbReference type="InterPro" id="IPR036034">
    <property type="entry name" value="PDZ_sf"/>
</dbReference>
<evidence type="ECO:0000256" key="3">
    <source>
        <dbReference type="ARBA" id="ARBA00022490"/>
    </source>
</evidence>
<feature type="compositionally biased region" description="Basic and acidic residues" evidence="12">
    <location>
        <begin position="422"/>
        <end position="448"/>
    </location>
</feature>
<dbReference type="SUPFAM" id="SSF50156">
    <property type="entry name" value="PDZ domain-like"/>
    <property type="match status" value="1"/>
</dbReference>
<dbReference type="SMART" id="SM00454">
    <property type="entry name" value="SAM"/>
    <property type="match status" value="1"/>
</dbReference>
<feature type="compositionally biased region" description="Polar residues" evidence="12">
    <location>
        <begin position="102"/>
        <end position="123"/>
    </location>
</feature>
<feature type="region of interest" description="Disordered" evidence="12">
    <location>
        <begin position="298"/>
        <end position="365"/>
    </location>
</feature>
<dbReference type="Proteomes" id="UP000678499">
    <property type="component" value="Unassembled WGS sequence"/>
</dbReference>